<dbReference type="Gene3D" id="2.70.20.10">
    <property type="entry name" value="Topoisomerase I, domain 3"/>
    <property type="match status" value="1"/>
</dbReference>
<dbReference type="STRING" id="1423751.FC38_GL001363"/>
<keyword evidence="6 12" id="KW-0413">Isomerase</keyword>
<comment type="caution">
    <text evidence="12">The sequence shown here is derived from an EMBL/GenBank/DDBJ whole genome shotgun (WGS) entry which is preliminary data.</text>
</comment>
<dbReference type="AlphaFoldDB" id="I7K0Y3"/>
<dbReference type="InterPro" id="IPR013826">
    <property type="entry name" value="Topo_IA_cen_sub3"/>
</dbReference>
<sequence>MKLLILTEKKSQMDDFVTALGGKSGNFQGKFDYVLTHSYGHILQLKEPQEMVSEDKKTRYSSWRSLKYFPWDENDFSWAKRIVPGRSKTLKEIRDAAKDCDGIIIATDDDPSGEGDLLGWEIVNAIHWKKAVYRIRFEDQAPKSIIAAMKRMVNVTNQMEQGEYLEALARQRFDLLSMQLSRIAMIYAKKAGYKPKTMRIGRLKSAIVGLIFDRNTEIENYVKKPYFEVKFKDQNGNLFSRKFDPDKDQFRYSVRQQAKTDLADYVASSIVIDEKKLKQQTPPPLVDLGQIGILVGAKGYKDKEIIKTYQDMYQAQIVSYPRTEDTQVTLEQFNELLPLVDQIANVIGVDSKLLTRRKPRAKFITSQAAHGANRPGVKVPKSLEQLEKRFGKIGVEIYQVVAKSYLAMLAEDYVYEAQKAHLAKYPDFRASIQLPKAMNYKLIFDDRDLSEEDEATAHEFKDMAQPFVYEGANPKPGKPTKKFILNYLKKHNIGTGATRLQTLAEISSGKGSLAALIRGGYVLNYEGQVQAILSKGSMIASPKITKRLFDGMDRVKRKELDYQLIPQSMQTIVRHDMPIFENNATSLDKNATLQKLASKHQTKTINKKVVAGEKVTGDFNGEQISFNQTWGGHKFTKKEVADLLAGKKIRISYCSKKGTDKIVSGKLAKQTYKGRSFYGFKPEF</sequence>
<dbReference type="Gene3D" id="1.10.290.10">
    <property type="entry name" value="Topoisomerase I, domain 4"/>
    <property type="match status" value="1"/>
</dbReference>
<dbReference type="InterPro" id="IPR013824">
    <property type="entry name" value="Topo_IA_cen_sub1"/>
</dbReference>
<dbReference type="InterPro" id="IPR003602">
    <property type="entry name" value="Topo_IA_DNA-bd_dom"/>
</dbReference>
<dbReference type="InterPro" id="IPR003601">
    <property type="entry name" value="Topo_IA_2"/>
</dbReference>
<evidence type="ECO:0000256" key="2">
    <source>
        <dbReference type="ARBA" id="ARBA00009446"/>
    </source>
</evidence>
<keyword evidence="4" id="KW-0799">Topoisomerase</keyword>
<dbReference type="InterPro" id="IPR023405">
    <property type="entry name" value="Topo_IA_core_domain"/>
</dbReference>
<evidence type="ECO:0000256" key="7">
    <source>
        <dbReference type="ARBA" id="ARBA00030003"/>
    </source>
</evidence>
<dbReference type="InterPro" id="IPR000380">
    <property type="entry name" value="Topo_IA"/>
</dbReference>
<dbReference type="GO" id="GO:0006265">
    <property type="term" value="P:DNA topological change"/>
    <property type="evidence" value="ECO:0007669"/>
    <property type="project" value="InterPro"/>
</dbReference>
<dbReference type="GO" id="GO:0003677">
    <property type="term" value="F:DNA binding"/>
    <property type="evidence" value="ECO:0007669"/>
    <property type="project" value="UniProtKB-KW"/>
</dbReference>
<dbReference type="Gene3D" id="3.40.50.140">
    <property type="match status" value="1"/>
</dbReference>
<accession>I7K0Y3</accession>
<dbReference type="Pfam" id="PF01751">
    <property type="entry name" value="Toprim"/>
    <property type="match status" value="1"/>
</dbReference>
<dbReference type="GO" id="GO:0006281">
    <property type="term" value="P:DNA repair"/>
    <property type="evidence" value="ECO:0007669"/>
    <property type="project" value="TreeGrafter"/>
</dbReference>
<proteinExistence type="inferred from homology"/>
<organism evidence="12 13">
    <name type="scientific">Lactobacillus gigeriorum DSM 23908 = CRBIP 24.85</name>
    <dbReference type="NCBI Taxonomy" id="1423751"/>
    <lineage>
        <taxon>Bacteria</taxon>
        <taxon>Bacillati</taxon>
        <taxon>Bacillota</taxon>
        <taxon>Bacilli</taxon>
        <taxon>Lactobacillales</taxon>
        <taxon>Lactobacillaceae</taxon>
        <taxon>Lactobacillus</taxon>
    </lineage>
</organism>
<dbReference type="EMBL" id="CAKC01000054">
    <property type="protein sequence ID" value="CCI87140.1"/>
    <property type="molecule type" value="Genomic_DNA"/>
</dbReference>
<dbReference type="SMART" id="SM00436">
    <property type="entry name" value="TOP1Bc"/>
    <property type="match status" value="1"/>
</dbReference>
<dbReference type="InterPro" id="IPR013497">
    <property type="entry name" value="Topo_IA_cen"/>
</dbReference>
<comment type="similarity">
    <text evidence="2">Belongs to the type IA topoisomerase family.</text>
</comment>
<dbReference type="RefSeq" id="WP_008473278.1">
    <property type="nucleotide sequence ID" value="NZ_AYZO01000040.1"/>
</dbReference>
<name>I7K0Y3_9LACO</name>
<dbReference type="PANTHER" id="PTHR11390">
    <property type="entry name" value="PROKARYOTIC DNA TOPOISOMERASE"/>
    <property type="match status" value="1"/>
</dbReference>
<evidence type="ECO:0000256" key="9">
    <source>
        <dbReference type="ARBA" id="ARBA00032235"/>
    </source>
</evidence>
<evidence type="ECO:0000256" key="8">
    <source>
        <dbReference type="ARBA" id="ARBA00031985"/>
    </source>
</evidence>
<keyword evidence="5" id="KW-0238">DNA-binding</keyword>
<reference evidence="12 13" key="1">
    <citation type="submission" date="2012-06" db="EMBL/GenBank/DDBJ databases">
        <title>Draft genome sequence of Lactobacillus gigeriorum CRBIP 24.85T, isolated from chicken crop.</title>
        <authorList>
            <person name="Cousin S."/>
            <person name="Ma L."/>
            <person name="Creno S."/>
            <person name="Clermont D."/>
            <person name="Loux V."/>
            <person name="Bizet C."/>
            <person name="Bouchier C."/>
        </authorList>
    </citation>
    <scope>NUCLEOTIDE SEQUENCE [LARGE SCALE GENOMIC DNA]</scope>
    <source>
        <strain evidence="13">CRBIP 24.85T</strain>
    </source>
</reference>
<evidence type="ECO:0000256" key="4">
    <source>
        <dbReference type="ARBA" id="ARBA00023029"/>
    </source>
</evidence>
<evidence type="ECO:0000256" key="3">
    <source>
        <dbReference type="ARBA" id="ARBA00012891"/>
    </source>
</evidence>
<dbReference type="GO" id="GO:0043597">
    <property type="term" value="C:cytoplasmic replication fork"/>
    <property type="evidence" value="ECO:0007669"/>
    <property type="project" value="TreeGrafter"/>
</dbReference>
<feature type="domain" description="Topo IA-type catalytic" evidence="11">
    <location>
        <begin position="160"/>
        <end position="580"/>
    </location>
</feature>
<dbReference type="InterPro" id="IPR006171">
    <property type="entry name" value="TOPRIM_dom"/>
</dbReference>
<evidence type="ECO:0000259" key="11">
    <source>
        <dbReference type="PROSITE" id="PS52039"/>
    </source>
</evidence>
<dbReference type="PRINTS" id="PR00417">
    <property type="entry name" value="PRTPISMRASEI"/>
</dbReference>
<evidence type="ECO:0000256" key="6">
    <source>
        <dbReference type="ARBA" id="ARBA00023235"/>
    </source>
</evidence>
<dbReference type="EC" id="5.6.2.1" evidence="3"/>
<protein>
    <recommendedName>
        <fullName evidence="3">DNA topoisomerase</fullName>
        <ecNumber evidence="3">5.6.2.1</ecNumber>
    </recommendedName>
    <alternativeName>
        <fullName evidence="10">Omega-protein</fullName>
    </alternativeName>
    <alternativeName>
        <fullName evidence="9">Relaxing enzyme</fullName>
    </alternativeName>
    <alternativeName>
        <fullName evidence="7">Swivelase</fullName>
    </alternativeName>
    <alternativeName>
        <fullName evidence="8">Untwisting enzyme</fullName>
    </alternativeName>
</protein>
<dbReference type="SMART" id="SM00493">
    <property type="entry name" value="TOPRIM"/>
    <property type="match status" value="1"/>
</dbReference>
<dbReference type="PANTHER" id="PTHR11390:SF21">
    <property type="entry name" value="DNA TOPOISOMERASE 3-ALPHA"/>
    <property type="match status" value="1"/>
</dbReference>
<comment type="catalytic activity">
    <reaction evidence="1">
        <text>ATP-independent breakage of single-stranded DNA, followed by passage and rejoining.</text>
        <dbReference type="EC" id="5.6.2.1"/>
    </reaction>
</comment>
<dbReference type="PROSITE" id="PS52039">
    <property type="entry name" value="TOPO_IA_2"/>
    <property type="match status" value="1"/>
</dbReference>
<evidence type="ECO:0000256" key="10">
    <source>
        <dbReference type="ARBA" id="ARBA00032877"/>
    </source>
</evidence>
<dbReference type="Gene3D" id="1.10.460.10">
    <property type="entry name" value="Topoisomerase I, domain 2"/>
    <property type="match status" value="1"/>
</dbReference>
<dbReference type="GO" id="GO:0006310">
    <property type="term" value="P:DNA recombination"/>
    <property type="evidence" value="ECO:0007669"/>
    <property type="project" value="TreeGrafter"/>
</dbReference>
<dbReference type="SMART" id="SM00437">
    <property type="entry name" value="TOP1Ac"/>
    <property type="match status" value="1"/>
</dbReference>
<evidence type="ECO:0000313" key="13">
    <source>
        <dbReference type="Proteomes" id="UP000009326"/>
    </source>
</evidence>
<evidence type="ECO:0000313" key="12">
    <source>
        <dbReference type="EMBL" id="CCI87140.1"/>
    </source>
</evidence>
<dbReference type="InterPro" id="IPR013825">
    <property type="entry name" value="Topo_IA_cen_sub2"/>
</dbReference>
<dbReference type="Proteomes" id="UP000009326">
    <property type="component" value="Unassembled WGS sequence"/>
</dbReference>
<dbReference type="SUPFAM" id="SSF56712">
    <property type="entry name" value="Prokaryotic type I DNA topoisomerase"/>
    <property type="match status" value="1"/>
</dbReference>
<evidence type="ECO:0000256" key="1">
    <source>
        <dbReference type="ARBA" id="ARBA00000213"/>
    </source>
</evidence>
<gene>
    <name evidence="12" type="ORF">BN52_02995</name>
</gene>
<dbReference type="GO" id="GO:0003917">
    <property type="term" value="F:DNA topoisomerase type I (single strand cut, ATP-independent) activity"/>
    <property type="evidence" value="ECO:0007669"/>
    <property type="project" value="UniProtKB-EC"/>
</dbReference>
<dbReference type="OrthoDB" id="9803554at2"/>
<evidence type="ECO:0000256" key="5">
    <source>
        <dbReference type="ARBA" id="ARBA00023125"/>
    </source>
</evidence>
<dbReference type="Pfam" id="PF01131">
    <property type="entry name" value="Topoisom_bac"/>
    <property type="match status" value="1"/>
</dbReference>